<dbReference type="GO" id="GO:0005901">
    <property type="term" value="C:caveola"/>
    <property type="evidence" value="ECO:0007669"/>
    <property type="project" value="UniProtKB-SubCell"/>
</dbReference>
<evidence type="ECO:0000256" key="6">
    <source>
        <dbReference type="ARBA" id="ARBA00022989"/>
    </source>
</evidence>
<dbReference type="PANTHER" id="PTHR11923">
    <property type="entry name" value="SCAVENGER RECEPTOR CLASS B TYPE-1 SR-B1"/>
    <property type="match status" value="1"/>
</dbReference>
<protein>
    <recommendedName>
        <fullName evidence="11">Scavenger receptor class B member 1</fullName>
    </recommendedName>
    <alternativeName>
        <fullName evidence="12">SR-BI</fullName>
    </alternativeName>
</protein>
<keyword evidence="4" id="KW-1003">Cell membrane</keyword>
<comment type="caution">
    <text evidence="14">The sequence shown here is derived from an EMBL/GenBank/DDBJ whole genome shotgun (WGS) entry which is preliminary data.</text>
</comment>
<proteinExistence type="inferred from homology"/>
<evidence type="ECO:0000256" key="8">
    <source>
        <dbReference type="ARBA" id="ARBA00023157"/>
    </source>
</evidence>
<dbReference type="AlphaFoldDB" id="A0AAV8YZK7"/>
<evidence type="ECO:0000256" key="10">
    <source>
        <dbReference type="ARBA" id="ARBA00023180"/>
    </source>
</evidence>
<accession>A0AAV8YZK7</accession>
<keyword evidence="15" id="KW-1185">Reference proteome</keyword>
<evidence type="ECO:0000256" key="2">
    <source>
        <dbReference type="ARBA" id="ARBA00004651"/>
    </source>
</evidence>
<reference evidence="14" key="1">
    <citation type="journal article" date="2023" name="Insect Mol. Biol.">
        <title>Genome sequencing provides insights into the evolution of gene families encoding plant cell wall-degrading enzymes in longhorned beetles.</title>
        <authorList>
            <person name="Shin N.R."/>
            <person name="Okamura Y."/>
            <person name="Kirsch R."/>
            <person name="Pauchet Y."/>
        </authorList>
    </citation>
    <scope>NUCLEOTIDE SEQUENCE</scope>
    <source>
        <strain evidence="14">AMC_N1</strain>
    </source>
</reference>
<evidence type="ECO:0000256" key="5">
    <source>
        <dbReference type="ARBA" id="ARBA00022692"/>
    </source>
</evidence>
<comment type="subcellular location">
    <subcellularLocation>
        <location evidence="2">Cell membrane</location>
        <topology evidence="2">Multi-pass membrane protein</topology>
    </subcellularLocation>
    <subcellularLocation>
        <location evidence="1">Membrane</location>
        <location evidence="1">Caveola</location>
        <topology evidence="1">Multi-pass membrane protein</topology>
    </subcellularLocation>
</comment>
<dbReference type="InterPro" id="IPR002159">
    <property type="entry name" value="CD36_fam"/>
</dbReference>
<dbReference type="EMBL" id="JAPWTK010000031">
    <property type="protein sequence ID" value="KAJ8956236.1"/>
    <property type="molecule type" value="Genomic_DNA"/>
</dbReference>
<keyword evidence="6 13" id="KW-1133">Transmembrane helix</keyword>
<feature type="transmembrane region" description="Helical" evidence="13">
    <location>
        <begin position="518"/>
        <end position="538"/>
    </location>
</feature>
<evidence type="ECO:0000256" key="7">
    <source>
        <dbReference type="ARBA" id="ARBA00023136"/>
    </source>
</evidence>
<feature type="transmembrane region" description="Helical" evidence="13">
    <location>
        <begin position="70"/>
        <end position="91"/>
    </location>
</feature>
<evidence type="ECO:0000256" key="9">
    <source>
        <dbReference type="ARBA" id="ARBA00023170"/>
    </source>
</evidence>
<dbReference type="Pfam" id="PF01130">
    <property type="entry name" value="CD36"/>
    <property type="match status" value="1"/>
</dbReference>
<sequence length="569" mass="65055">MIYADAETRRRDSDIFEVPDFSRQSNLERNCGQIFAMGPALTKEIFEKMNAEIVPKKTYLFGHAMNTKRILFLSGLFLLFFISLFGASVMWCTDFFDNTVLSTLAISNESQHFHMWEKPTPKTLYSIYVFNYTNIKDFERRMDDKLRVKEVGPYVYEETLERVNFVFNDDDTVSYQEKRTYQFLADQSRGKQNDRVVVPNILLMAGAATTKHRNYFARLAYSSVLTGLGEQPFLSLPVDKFITGYDSKFYDIYTTLANINNEHPPKKFGLLSNKMGLQPKVFSMNTGKSDINRLGLMERIDGKKLFDYWSTDECNSLNGGDGSMFPPKLVQNKRPVSVVLPQMCRSVPFAFEKEVAVLDGKIPAYRYATAEDLYDSAEEVPERQCFCSMDGSVCPPKGVFNATPCNNGAPFFISNPHFYGADKSLFDGVAGLSPAKRDVRSYLYVHPTMGFAMSGKSVVQLNIQVQKGYGVYQLDRYQEGLMLPIVWLEGVLSDKTLPQNFKDIIYDATYTLKGVKLAFRWGCLLTVLITLVCIVLAFKRNWKTPRRIHDRNSRRALRTHQEGENVEEI</sequence>
<gene>
    <name evidence="14" type="ORF">NQ318_014967</name>
</gene>
<keyword evidence="5 13" id="KW-0812">Transmembrane</keyword>
<dbReference type="Proteomes" id="UP001162162">
    <property type="component" value="Unassembled WGS sequence"/>
</dbReference>
<keyword evidence="9" id="KW-0675">Receptor</keyword>
<keyword evidence="7 13" id="KW-0472">Membrane</keyword>
<evidence type="ECO:0000313" key="15">
    <source>
        <dbReference type="Proteomes" id="UP001162162"/>
    </source>
</evidence>
<evidence type="ECO:0000256" key="1">
    <source>
        <dbReference type="ARBA" id="ARBA00004189"/>
    </source>
</evidence>
<dbReference type="PANTHER" id="PTHR11923:SF110">
    <property type="entry name" value="SCAVENGER RECEPTOR CLASS B MEMBER 1"/>
    <property type="match status" value="1"/>
</dbReference>
<dbReference type="PRINTS" id="PR01609">
    <property type="entry name" value="CD36FAMILY"/>
</dbReference>
<evidence type="ECO:0000256" key="3">
    <source>
        <dbReference type="ARBA" id="ARBA00010532"/>
    </source>
</evidence>
<organism evidence="14 15">
    <name type="scientific">Aromia moschata</name>
    <dbReference type="NCBI Taxonomy" id="1265417"/>
    <lineage>
        <taxon>Eukaryota</taxon>
        <taxon>Metazoa</taxon>
        <taxon>Ecdysozoa</taxon>
        <taxon>Arthropoda</taxon>
        <taxon>Hexapoda</taxon>
        <taxon>Insecta</taxon>
        <taxon>Pterygota</taxon>
        <taxon>Neoptera</taxon>
        <taxon>Endopterygota</taxon>
        <taxon>Coleoptera</taxon>
        <taxon>Polyphaga</taxon>
        <taxon>Cucujiformia</taxon>
        <taxon>Chrysomeloidea</taxon>
        <taxon>Cerambycidae</taxon>
        <taxon>Cerambycinae</taxon>
        <taxon>Callichromatini</taxon>
        <taxon>Aromia</taxon>
    </lineage>
</organism>
<comment type="similarity">
    <text evidence="3">Belongs to the CD36 family.</text>
</comment>
<evidence type="ECO:0000256" key="12">
    <source>
        <dbReference type="ARBA" id="ARBA00042244"/>
    </source>
</evidence>
<evidence type="ECO:0000313" key="14">
    <source>
        <dbReference type="EMBL" id="KAJ8956236.1"/>
    </source>
</evidence>
<evidence type="ECO:0000256" key="4">
    <source>
        <dbReference type="ARBA" id="ARBA00022475"/>
    </source>
</evidence>
<dbReference type="GO" id="GO:0005044">
    <property type="term" value="F:scavenger receptor activity"/>
    <property type="evidence" value="ECO:0007669"/>
    <property type="project" value="TreeGrafter"/>
</dbReference>
<keyword evidence="8" id="KW-1015">Disulfide bond</keyword>
<evidence type="ECO:0000256" key="13">
    <source>
        <dbReference type="SAM" id="Phobius"/>
    </source>
</evidence>
<name>A0AAV8YZK7_9CUCU</name>
<keyword evidence="10" id="KW-0325">Glycoprotein</keyword>
<evidence type="ECO:0000256" key="11">
    <source>
        <dbReference type="ARBA" id="ARBA00040821"/>
    </source>
</evidence>
<dbReference type="GO" id="GO:0005737">
    <property type="term" value="C:cytoplasm"/>
    <property type="evidence" value="ECO:0007669"/>
    <property type="project" value="TreeGrafter"/>
</dbReference>